<evidence type="ECO:0000313" key="2">
    <source>
        <dbReference type="Proteomes" id="UP000031668"/>
    </source>
</evidence>
<proteinExistence type="predicted"/>
<dbReference type="AlphaFoldDB" id="A0A0C2IWS7"/>
<organism evidence="1 2">
    <name type="scientific">Thelohanellus kitauei</name>
    <name type="common">Myxosporean</name>
    <dbReference type="NCBI Taxonomy" id="669202"/>
    <lineage>
        <taxon>Eukaryota</taxon>
        <taxon>Metazoa</taxon>
        <taxon>Cnidaria</taxon>
        <taxon>Myxozoa</taxon>
        <taxon>Myxosporea</taxon>
        <taxon>Bivalvulida</taxon>
        <taxon>Platysporina</taxon>
        <taxon>Myxobolidae</taxon>
        <taxon>Thelohanellus</taxon>
    </lineage>
</organism>
<reference evidence="1 2" key="1">
    <citation type="journal article" date="2014" name="Genome Biol. Evol.">
        <title>The genome of the myxosporean Thelohanellus kitauei shows adaptations to nutrient acquisition within its fish host.</title>
        <authorList>
            <person name="Yang Y."/>
            <person name="Xiong J."/>
            <person name="Zhou Z."/>
            <person name="Huo F."/>
            <person name="Miao W."/>
            <person name="Ran C."/>
            <person name="Liu Y."/>
            <person name="Zhang J."/>
            <person name="Feng J."/>
            <person name="Wang M."/>
            <person name="Wang M."/>
            <person name="Wang L."/>
            <person name="Yao B."/>
        </authorList>
    </citation>
    <scope>NUCLEOTIDE SEQUENCE [LARGE SCALE GENOMIC DNA]</scope>
    <source>
        <strain evidence="1">Wuqing</strain>
    </source>
</reference>
<dbReference type="Proteomes" id="UP000031668">
    <property type="component" value="Unassembled WGS sequence"/>
</dbReference>
<name>A0A0C2IWS7_THEKT</name>
<comment type="caution">
    <text evidence="1">The sequence shown here is derived from an EMBL/GenBank/DDBJ whole genome shotgun (WGS) entry which is preliminary data.</text>
</comment>
<gene>
    <name evidence="1" type="ORF">RF11_05902</name>
</gene>
<keyword evidence="2" id="KW-1185">Reference proteome</keyword>
<protein>
    <submittedName>
        <fullName evidence="1">Uncharacterized protein</fullName>
    </submittedName>
</protein>
<evidence type="ECO:0000313" key="1">
    <source>
        <dbReference type="EMBL" id="KII69799.1"/>
    </source>
</evidence>
<accession>A0A0C2IWS7</accession>
<sequence length="325" mass="37527">MDLWICPSRRWPQCCCLQRLLITPTWNGLQLTSQEVKQVIHDMGRLAATLSNLQNMSDSQVMNNADETSINQIHERSTSEHYIQFIKSARHQLRGNGICEDACKKILQYPDTLFDKLADSTDSFNLNNTRNKSVSSIAFEYFKRRDAVYDDSNRKTDILRSSMSKYNTNLNTIWNYMVADYPSPYLYQRDSVYGRSSRGTDILRSSLNESYTNLSKIWVNTVAKNSSPYSNPRDLVAADSSNTTNILRSSMPTNFTHLNDMLNNSSADNSFRPNLFPNDHASIYKLDGNHSTYSGYSVENNHLVYPSFDYYEQIPRITPNWDFWI</sequence>
<dbReference type="EMBL" id="JWZT01002273">
    <property type="protein sequence ID" value="KII69799.1"/>
    <property type="molecule type" value="Genomic_DNA"/>
</dbReference>